<name>A0ACC5YLX4_9TELE</name>
<evidence type="ECO:0000313" key="1">
    <source>
        <dbReference type="EMBL" id="MCJ8736445.1"/>
    </source>
</evidence>
<accession>A0ACC5YLX4</accession>
<protein>
    <submittedName>
        <fullName evidence="1">Uncharacterized protein</fullName>
    </submittedName>
</protein>
<dbReference type="Proteomes" id="UP000830395">
    <property type="component" value="Chromosome 10"/>
</dbReference>
<comment type="caution">
    <text evidence="1">The sequence shown here is derived from an EMBL/GenBank/DDBJ whole genome shotgun (WGS) entry which is preliminary data.</text>
</comment>
<proteinExistence type="predicted"/>
<gene>
    <name evidence="1" type="ORF">PDJAM_G00012630</name>
</gene>
<organism evidence="1 2">
    <name type="scientific">Pangasius djambal</name>
    <dbReference type="NCBI Taxonomy" id="1691987"/>
    <lineage>
        <taxon>Eukaryota</taxon>
        <taxon>Metazoa</taxon>
        <taxon>Chordata</taxon>
        <taxon>Craniata</taxon>
        <taxon>Vertebrata</taxon>
        <taxon>Euteleostomi</taxon>
        <taxon>Actinopterygii</taxon>
        <taxon>Neopterygii</taxon>
        <taxon>Teleostei</taxon>
        <taxon>Ostariophysi</taxon>
        <taxon>Siluriformes</taxon>
        <taxon>Pangasiidae</taxon>
        <taxon>Pangasius</taxon>
    </lineage>
</organism>
<sequence>MQFSPSSGDFTFVSSTGAEELSGTIDAPDVKLNMGSDHSRDAYAANFLRQRGYGWLLEVEEDEAEETKPLLTLEFFHSNLHTPCLHGARFVHRGVVMLEQVVSWIITIWIFGSLTIFLLARVLGGEVSYGQVLGVIGYSLLPLIVIAPLLLFTGAFEIVSTLVKLCGVFWAAYSAASLLVSDEFKTKKPLLIYPIFLLYIYFLSLYTGV</sequence>
<reference evidence="1" key="1">
    <citation type="submission" date="2020-02" db="EMBL/GenBank/DDBJ databases">
        <title>Genome sequencing of the panga catfish, Pangasius djambal.</title>
        <authorList>
            <person name="Wen M."/>
            <person name="Zahm M."/>
            <person name="Roques C."/>
            <person name="Cabau C."/>
            <person name="Klopp C."/>
            <person name="Donnadieu C."/>
            <person name="Jouanno E."/>
            <person name="Avarre J.-C."/>
            <person name="Campet M."/>
            <person name="Ha T."/>
            <person name="Dugue R."/>
            <person name="Lampietro C."/>
            <person name="Louis A."/>
            <person name="Herpin A."/>
            <person name="Echchiki A."/>
            <person name="Berthelot C."/>
            <person name="Parey E."/>
            <person name="Roest-Crollius H."/>
            <person name="Braasch I."/>
            <person name="Postlethwait J.H."/>
            <person name="Bobe J."/>
            <person name="Montfort J."/>
            <person name="Bouchez O."/>
            <person name="Begum T."/>
            <person name="Schartl M."/>
            <person name="Gustiano R."/>
            <person name="Guiguen Y."/>
        </authorList>
    </citation>
    <scope>NUCLEOTIDE SEQUENCE</scope>
    <source>
        <strain evidence="1">Pdj_M5554</strain>
    </source>
</reference>
<evidence type="ECO:0000313" key="2">
    <source>
        <dbReference type="Proteomes" id="UP000830395"/>
    </source>
</evidence>
<keyword evidence="2" id="KW-1185">Reference proteome</keyword>
<dbReference type="EMBL" id="CM040984">
    <property type="protein sequence ID" value="MCJ8736445.1"/>
    <property type="molecule type" value="Genomic_DNA"/>
</dbReference>